<dbReference type="SUPFAM" id="SSF54001">
    <property type="entry name" value="Cysteine proteinases"/>
    <property type="match status" value="1"/>
</dbReference>
<keyword evidence="2" id="KW-1185">Reference proteome</keyword>
<evidence type="ECO:0000313" key="1">
    <source>
        <dbReference type="EMBL" id="SEM89280.1"/>
    </source>
</evidence>
<evidence type="ECO:0008006" key="3">
    <source>
        <dbReference type="Google" id="ProtNLM"/>
    </source>
</evidence>
<proteinExistence type="predicted"/>
<accession>A0A1H8C2H2</accession>
<gene>
    <name evidence="1" type="ORF">SAMN04488011_101839</name>
</gene>
<name>A0A1H8C2H2_9RHOB</name>
<dbReference type="Proteomes" id="UP000199372">
    <property type="component" value="Unassembled WGS sequence"/>
</dbReference>
<dbReference type="EMBL" id="FOCM01000001">
    <property type="protein sequence ID" value="SEM89280.1"/>
    <property type="molecule type" value="Genomic_DNA"/>
</dbReference>
<sequence>MIGDILIHQPTKPKMHQKKISEASNSAYTHASVYLGDDMVLEANPPQVRTRNIKDTLGSEGIIGVLRSQAVFTPDRKKALQEFAGELLGNNAKYDILGALKYTRLRSRHINSLLDILSERADRENNDFNFDKRKYFCSALVVACYCVVGIIDKTAYPLYPPEIHAPGDLLHDPTFGWVLGYIDVHGIGLSKDDPLRYGTLWSEQDSKWWDATGHV</sequence>
<protein>
    <recommendedName>
        <fullName evidence="3">Permuted papain-like amidase enzyme, YaeF/YiiX, C92 family</fullName>
    </recommendedName>
</protein>
<organism evidence="1 2">
    <name type="scientific">Palleronia pelagia</name>
    <dbReference type="NCBI Taxonomy" id="387096"/>
    <lineage>
        <taxon>Bacteria</taxon>
        <taxon>Pseudomonadati</taxon>
        <taxon>Pseudomonadota</taxon>
        <taxon>Alphaproteobacteria</taxon>
        <taxon>Rhodobacterales</taxon>
        <taxon>Roseobacteraceae</taxon>
        <taxon>Palleronia</taxon>
    </lineage>
</organism>
<dbReference type="InterPro" id="IPR038765">
    <property type="entry name" value="Papain-like_cys_pep_sf"/>
</dbReference>
<reference evidence="2" key="1">
    <citation type="submission" date="2016-10" db="EMBL/GenBank/DDBJ databases">
        <authorList>
            <person name="Varghese N."/>
            <person name="Submissions S."/>
        </authorList>
    </citation>
    <scope>NUCLEOTIDE SEQUENCE [LARGE SCALE GENOMIC DNA]</scope>
    <source>
        <strain evidence="2">DSM 26893</strain>
    </source>
</reference>
<dbReference type="AlphaFoldDB" id="A0A1H8C2H2"/>
<evidence type="ECO:0000313" key="2">
    <source>
        <dbReference type="Proteomes" id="UP000199372"/>
    </source>
</evidence>
<dbReference type="Gene3D" id="3.90.1720.10">
    <property type="entry name" value="endopeptidase domain like (from Nostoc punctiforme)"/>
    <property type="match status" value="1"/>
</dbReference>